<gene>
    <name evidence="5" type="ORF">EH244_31645</name>
</gene>
<organism evidence="5 6">
    <name type="scientific">Variovorax beijingensis</name>
    <dbReference type="NCBI Taxonomy" id="2496117"/>
    <lineage>
        <taxon>Bacteria</taxon>
        <taxon>Pseudomonadati</taxon>
        <taxon>Pseudomonadota</taxon>
        <taxon>Betaproteobacteria</taxon>
        <taxon>Burkholderiales</taxon>
        <taxon>Comamonadaceae</taxon>
        <taxon>Variovorax</taxon>
    </lineage>
</organism>
<dbReference type="Gene3D" id="3.20.80.10">
    <property type="entry name" value="Regulatory factor, effector binding domain"/>
    <property type="match status" value="1"/>
</dbReference>
<protein>
    <submittedName>
        <fullName evidence="5">AraC family transcriptional regulator</fullName>
    </submittedName>
</protein>
<dbReference type="InterPro" id="IPR018062">
    <property type="entry name" value="HTH_AraC-typ_CS"/>
</dbReference>
<evidence type="ECO:0000259" key="4">
    <source>
        <dbReference type="PROSITE" id="PS01124"/>
    </source>
</evidence>
<name>A0A3P3DZS6_9BURK</name>
<dbReference type="SUPFAM" id="SSF46689">
    <property type="entry name" value="Homeodomain-like"/>
    <property type="match status" value="2"/>
</dbReference>
<dbReference type="SMART" id="SM00871">
    <property type="entry name" value="AraC_E_bind"/>
    <property type="match status" value="1"/>
</dbReference>
<dbReference type="InterPro" id="IPR020449">
    <property type="entry name" value="Tscrpt_reg_AraC-type_HTH"/>
</dbReference>
<dbReference type="InterPro" id="IPR010499">
    <property type="entry name" value="AraC_E-bd"/>
</dbReference>
<dbReference type="PRINTS" id="PR00032">
    <property type="entry name" value="HTHARAC"/>
</dbReference>
<comment type="caution">
    <text evidence="5">The sequence shown here is derived from an EMBL/GenBank/DDBJ whole genome shotgun (WGS) entry which is preliminary data.</text>
</comment>
<dbReference type="EMBL" id="RQXU01000047">
    <property type="protein sequence ID" value="RRH79737.1"/>
    <property type="molecule type" value="Genomic_DNA"/>
</dbReference>
<keyword evidence="3" id="KW-0804">Transcription</keyword>
<dbReference type="GO" id="GO:0043565">
    <property type="term" value="F:sequence-specific DNA binding"/>
    <property type="evidence" value="ECO:0007669"/>
    <property type="project" value="InterPro"/>
</dbReference>
<dbReference type="RefSeq" id="WP_124962239.1">
    <property type="nucleotide sequence ID" value="NZ_RQXU01000047.1"/>
</dbReference>
<dbReference type="PANTHER" id="PTHR47504">
    <property type="entry name" value="RIGHT ORIGIN-BINDING PROTEIN"/>
    <property type="match status" value="1"/>
</dbReference>
<dbReference type="PANTHER" id="PTHR47504:SF5">
    <property type="entry name" value="RIGHT ORIGIN-BINDING PROTEIN"/>
    <property type="match status" value="1"/>
</dbReference>
<dbReference type="InterPro" id="IPR011256">
    <property type="entry name" value="Reg_factor_effector_dom_sf"/>
</dbReference>
<dbReference type="Gene3D" id="1.10.10.60">
    <property type="entry name" value="Homeodomain-like"/>
    <property type="match status" value="2"/>
</dbReference>
<dbReference type="InterPro" id="IPR050959">
    <property type="entry name" value="MarA-like"/>
</dbReference>
<dbReference type="InterPro" id="IPR009057">
    <property type="entry name" value="Homeodomain-like_sf"/>
</dbReference>
<dbReference type="GO" id="GO:0003700">
    <property type="term" value="F:DNA-binding transcription factor activity"/>
    <property type="evidence" value="ECO:0007669"/>
    <property type="project" value="InterPro"/>
</dbReference>
<evidence type="ECO:0000313" key="6">
    <source>
        <dbReference type="Proteomes" id="UP000271590"/>
    </source>
</evidence>
<evidence type="ECO:0000256" key="3">
    <source>
        <dbReference type="ARBA" id="ARBA00023163"/>
    </source>
</evidence>
<feature type="domain" description="HTH araC/xylS-type" evidence="4">
    <location>
        <begin position="13"/>
        <end position="112"/>
    </location>
</feature>
<dbReference type="Pfam" id="PF06445">
    <property type="entry name" value="GyrI-like"/>
    <property type="match status" value="1"/>
</dbReference>
<dbReference type="SMART" id="SM00342">
    <property type="entry name" value="HTH_ARAC"/>
    <property type="match status" value="1"/>
</dbReference>
<dbReference type="AlphaFoldDB" id="A0A3P3DZS6"/>
<dbReference type="InterPro" id="IPR029442">
    <property type="entry name" value="GyrI-like"/>
</dbReference>
<accession>A0A3P3DZS6</accession>
<dbReference type="SUPFAM" id="SSF55136">
    <property type="entry name" value="Probable bacterial effector-binding domain"/>
    <property type="match status" value="1"/>
</dbReference>
<dbReference type="PROSITE" id="PS01124">
    <property type="entry name" value="HTH_ARAC_FAMILY_2"/>
    <property type="match status" value="1"/>
</dbReference>
<dbReference type="Proteomes" id="UP000271590">
    <property type="component" value="Unassembled WGS sequence"/>
</dbReference>
<dbReference type="InterPro" id="IPR018060">
    <property type="entry name" value="HTH_AraC"/>
</dbReference>
<dbReference type="PROSITE" id="PS00041">
    <property type="entry name" value="HTH_ARAC_FAMILY_1"/>
    <property type="match status" value="1"/>
</dbReference>
<evidence type="ECO:0000313" key="5">
    <source>
        <dbReference type="EMBL" id="RRH79737.1"/>
    </source>
</evidence>
<keyword evidence="2" id="KW-0238">DNA-binding</keyword>
<proteinExistence type="predicted"/>
<reference evidence="5 6" key="1">
    <citation type="submission" date="2018-11" db="EMBL/GenBank/DDBJ databases">
        <title>The genome of Variovorax sp T529.</title>
        <authorList>
            <person name="Gao J."/>
        </authorList>
    </citation>
    <scope>NUCLEOTIDE SEQUENCE [LARGE SCALE GENOMIC DNA]</scope>
    <source>
        <strain evidence="5 6">T529</strain>
    </source>
</reference>
<keyword evidence="1" id="KW-0805">Transcription regulation</keyword>
<sequence length="292" mass="31974">MNSTAPPVLDPLSSVVAWIEQQLDQSLTLESVAAQVGLSPYHFSRLFTARMGRSVMAYVRGRRLVRGARRLCDEPDLKLVDLAFDCGFESQEAFTRAFKRLFGVSPGRFRSGFAVEPIEGQYPMNLPPAQNTFVSRLPELVTMPAFRVAGPSRRFDEATKSEIPQLWSALIGALPFAGQVQSWATYGVVSIVDKAEGSFQYMAGVGVESTCVPPSNFSTMEIPAATYVVFRITLNGTALQPQVKEALASIWGELIPTSGLKVADGPDFELYDGRFDPQQPGAFIDFHVPVEA</sequence>
<evidence type="ECO:0000256" key="2">
    <source>
        <dbReference type="ARBA" id="ARBA00023125"/>
    </source>
</evidence>
<evidence type="ECO:0000256" key="1">
    <source>
        <dbReference type="ARBA" id="ARBA00023015"/>
    </source>
</evidence>
<dbReference type="Pfam" id="PF12833">
    <property type="entry name" value="HTH_18"/>
    <property type="match status" value="1"/>
</dbReference>